<name>A0A1C7LK20_GRIFR</name>
<dbReference type="AlphaFoldDB" id="A0A1C7LK20"/>
<proteinExistence type="predicted"/>
<reference evidence="1 2" key="1">
    <citation type="submission" date="2016-03" db="EMBL/GenBank/DDBJ databases">
        <title>Whole genome sequencing of Grifola frondosa 9006-11.</title>
        <authorList>
            <person name="Min B."/>
            <person name="Park H."/>
            <person name="Kim J.-G."/>
            <person name="Cho H."/>
            <person name="Oh Y.-L."/>
            <person name="Kong W.-S."/>
            <person name="Choi I.-G."/>
        </authorList>
    </citation>
    <scope>NUCLEOTIDE SEQUENCE [LARGE SCALE GENOMIC DNA]</scope>
    <source>
        <strain evidence="1 2">9006-11</strain>
    </source>
</reference>
<keyword evidence="2" id="KW-1185">Reference proteome</keyword>
<evidence type="ECO:0000313" key="1">
    <source>
        <dbReference type="EMBL" id="OBZ65115.1"/>
    </source>
</evidence>
<organism evidence="1 2">
    <name type="scientific">Grifola frondosa</name>
    <name type="common">Maitake</name>
    <name type="synonym">Polyporus frondosus</name>
    <dbReference type="NCBI Taxonomy" id="5627"/>
    <lineage>
        <taxon>Eukaryota</taxon>
        <taxon>Fungi</taxon>
        <taxon>Dikarya</taxon>
        <taxon>Basidiomycota</taxon>
        <taxon>Agaricomycotina</taxon>
        <taxon>Agaricomycetes</taxon>
        <taxon>Polyporales</taxon>
        <taxon>Grifolaceae</taxon>
        <taxon>Grifola</taxon>
    </lineage>
</organism>
<dbReference type="EMBL" id="LUGG01000056">
    <property type="protein sequence ID" value="OBZ65115.1"/>
    <property type="molecule type" value="Genomic_DNA"/>
</dbReference>
<dbReference type="Proteomes" id="UP000092993">
    <property type="component" value="Unassembled WGS sequence"/>
</dbReference>
<comment type="caution">
    <text evidence="1">The sequence shown here is derived from an EMBL/GenBank/DDBJ whole genome shotgun (WGS) entry which is preliminary data.</text>
</comment>
<dbReference type="OMA" id="FNHAKDR"/>
<accession>A0A1C7LK20</accession>
<dbReference type="OrthoDB" id="2130750at2759"/>
<dbReference type="STRING" id="5627.A0A1C7LK20"/>
<gene>
    <name evidence="1" type="ORF">A0H81_14913</name>
</gene>
<sequence length="103" mass="11529">MAPSAATPPALQEATRNSTITWQDDLQALFNHAKDRFADVVWELQGDDGKGVEEVWGHKAVVYARAPPSFQARYFSFKPPPPTTPFHILLLQLAPSLPSLRFR</sequence>
<evidence type="ECO:0000313" key="2">
    <source>
        <dbReference type="Proteomes" id="UP000092993"/>
    </source>
</evidence>
<protein>
    <recommendedName>
        <fullName evidence="3">BTB domain-containing protein</fullName>
    </recommendedName>
</protein>
<evidence type="ECO:0008006" key="3">
    <source>
        <dbReference type="Google" id="ProtNLM"/>
    </source>
</evidence>